<sequence length="491" mass="54446">MAPRGVKMFLDSLPFASATHSSHSDVRYGTGAIRSVPAPAEATDAEASNPTGGITSPVPVITRDLGAVASELAGEVTGRGDVDTTAGTTPAPVAFHMDPEMAREYMGNIKRFRVLIIGRANAGKTTILQRVCNTVENPEVFDGNGEKVDNAVVQGTLKRGHHNIEDELVFRSNPGFVFHDSSGFEAGSVQQFDKVKKFVIDHASARVLKNRIHAIWYCIPMTECERTVTAAEKKFFNECNTGHVPVVVLLTKADYFDFLAIDELLDEGLELEEAERRATEREFQLLEKWQAHIKHNLDQCKFPPKFYLPLTKMHEESTDCAGLIHCTASALNEEDLERLLISTQQSSIVWCIEYAMKKVVGRKLTKGETKGQSVNMEGFESDVLSWFPKHRTSIAFDDKSNLLSKDSTIQSIAEHGVACLLIIEYCYFLLLNEQSPTKQDVVPLAFKEYKSSGVEATIHQAVEVAVQQHGHNVDELCQTLLQVVLENCMCK</sequence>
<dbReference type="AlphaFoldDB" id="A0A0C9ZB32"/>
<dbReference type="Gene3D" id="3.40.50.300">
    <property type="entry name" value="P-loop containing nucleotide triphosphate hydrolases"/>
    <property type="match status" value="1"/>
</dbReference>
<dbReference type="Proteomes" id="UP000054018">
    <property type="component" value="Unassembled WGS sequence"/>
</dbReference>
<evidence type="ECO:0000313" key="2">
    <source>
        <dbReference type="Proteomes" id="UP000054018"/>
    </source>
</evidence>
<organism evidence="1 2">
    <name type="scientific">Pisolithus microcarpus 441</name>
    <dbReference type="NCBI Taxonomy" id="765257"/>
    <lineage>
        <taxon>Eukaryota</taxon>
        <taxon>Fungi</taxon>
        <taxon>Dikarya</taxon>
        <taxon>Basidiomycota</taxon>
        <taxon>Agaricomycotina</taxon>
        <taxon>Agaricomycetes</taxon>
        <taxon>Agaricomycetidae</taxon>
        <taxon>Boletales</taxon>
        <taxon>Sclerodermatineae</taxon>
        <taxon>Pisolithaceae</taxon>
        <taxon>Pisolithus</taxon>
    </lineage>
</organism>
<proteinExistence type="predicted"/>
<reference evidence="2" key="2">
    <citation type="submission" date="2015-01" db="EMBL/GenBank/DDBJ databases">
        <title>Evolutionary Origins and Diversification of the Mycorrhizal Mutualists.</title>
        <authorList>
            <consortium name="DOE Joint Genome Institute"/>
            <consortium name="Mycorrhizal Genomics Consortium"/>
            <person name="Kohler A."/>
            <person name="Kuo A."/>
            <person name="Nagy L.G."/>
            <person name="Floudas D."/>
            <person name="Copeland A."/>
            <person name="Barry K.W."/>
            <person name="Cichocki N."/>
            <person name="Veneault-Fourrey C."/>
            <person name="LaButti K."/>
            <person name="Lindquist E.A."/>
            <person name="Lipzen A."/>
            <person name="Lundell T."/>
            <person name="Morin E."/>
            <person name="Murat C."/>
            <person name="Riley R."/>
            <person name="Ohm R."/>
            <person name="Sun H."/>
            <person name="Tunlid A."/>
            <person name="Henrissat B."/>
            <person name="Grigoriev I.V."/>
            <person name="Hibbett D.S."/>
            <person name="Martin F."/>
        </authorList>
    </citation>
    <scope>NUCLEOTIDE SEQUENCE [LARGE SCALE GENOMIC DNA]</scope>
    <source>
        <strain evidence="2">441</strain>
    </source>
</reference>
<dbReference type="OrthoDB" id="2684800at2759"/>
<reference evidence="1 2" key="1">
    <citation type="submission" date="2014-04" db="EMBL/GenBank/DDBJ databases">
        <authorList>
            <consortium name="DOE Joint Genome Institute"/>
            <person name="Kuo A."/>
            <person name="Kohler A."/>
            <person name="Costa M.D."/>
            <person name="Nagy L.G."/>
            <person name="Floudas D."/>
            <person name="Copeland A."/>
            <person name="Barry K.W."/>
            <person name="Cichocki N."/>
            <person name="Veneault-Fourrey C."/>
            <person name="LaButti K."/>
            <person name="Lindquist E.A."/>
            <person name="Lipzen A."/>
            <person name="Lundell T."/>
            <person name="Morin E."/>
            <person name="Murat C."/>
            <person name="Sun H."/>
            <person name="Tunlid A."/>
            <person name="Henrissat B."/>
            <person name="Grigoriev I.V."/>
            <person name="Hibbett D.S."/>
            <person name="Martin F."/>
            <person name="Nordberg H.P."/>
            <person name="Cantor M.N."/>
            <person name="Hua S.X."/>
        </authorList>
    </citation>
    <scope>NUCLEOTIDE SEQUENCE [LARGE SCALE GENOMIC DNA]</scope>
    <source>
        <strain evidence="1 2">441</strain>
    </source>
</reference>
<dbReference type="EMBL" id="KN833838">
    <property type="protein sequence ID" value="KIK17113.1"/>
    <property type="molecule type" value="Genomic_DNA"/>
</dbReference>
<dbReference type="InterPro" id="IPR027417">
    <property type="entry name" value="P-loop_NTPase"/>
</dbReference>
<name>A0A0C9ZB32_9AGAM</name>
<dbReference type="HOGENOM" id="CLU_023805_6_2_1"/>
<dbReference type="STRING" id="765257.A0A0C9ZB32"/>
<evidence type="ECO:0008006" key="3">
    <source>
        <dbReference type="Google" id="ProtNLM"/>
    </source>
</evidence>
<evidence type="ECO:0000313" key="1">
    <source>
        <dbReference type="EMBL" id="KIK17113.1"/>
    </source>
</evidence>
<dbReference type="CDD" id="cd00882">
    <property type="entry name" value="Ras_like_GTPase"/>
    <property type="match status" value="1"/>
</dbReference>
<dbReference type="SUPFAM" id="SSF52540">
    <property type="entry name" value="P-loop containing nucleoside triphosphate hydrolases"/>
    <property type="match status" value="1"/>
</dbReference>
<accession>A0A0C9ZB32</accession>
<gene>
    <name evidence="1" type="ORF">PISMIDRAFT_685645</name>
</gene>
<protein>
    <recommendedName>
        <fullName evidence="3">G domain-containing protein</fullName>
    </recommendedName>
</protein>
<keyword evidence="2" id="KW-1185">Reference proteome</keyword>